<dbReference type="PANTHER" id="PTHR43630">
    <property type="entry name" value="POLY-BETA-1,6-N-ACETYL-D-GLUCOSAMINE SYNTHASE"/>
    <property type="match status" value="1"/>
</dbReference>
<accession>A0A538TKV8</accession>
<keyword evidence="4" id="KW-1133">Transmembrane helix</keyword>
<dbReference type="Proteomes" id="UP000317691">
    <property type="component" value="Unassembled WGS sequence"/>
</dbReference>
<feature type="transmembrane region" description="Helical" evidence="4">
    <location>
        <begin position="13"/>
        <end position="36"/>
    </location>
</feature>
<dbReference type="SUPFAM" id="SSF53448">
    <property type="entry name" value="Nucleotide-diphospho-sugar transferases"/>
    <property type="match status" value="1"/>
</dbReference>
<reference evidence="6 7" key="1">
    <citation type="journal article" date="2019" name="Nat. Microbiol.">
        <title>Mediterranean grassland soil C-N compound turnover is dependent on rainfall and depth, and is mediated by genomically divergent microorganisms.</title>
        <authorList>
            <person name="Diamond S."/>
            <person name="Andeer P.F."/>
            <person name="Li Z."/>
            <person name="Crits-Christoph A."/>
            <person name="Burstein D."/>
            <person name="Anantharaman K."/>
            <person name="Lane K.R."/>
            <person name="Thomas B.C."/>
            <person name="Pan C."/>
            <person name="Northen T.R."/>
            <person name="Banfield J.F."/>
        </authorList>
    </citation>
    <scope>NUCLEOTIDE SEQUENCE [LARGE SCALE GENOMIC DNA]</scope>
    <source>
        <strain evidence="6">WS_9</strain>
    </source>
</reference>
<dbReference type="Pfam" id="PF00535">
    <property type="entry name" value="Glycos_transf_2"/>
    <property type="match status" value="1"/>
</dbReference>
<evidence type="ECO:0000256" key="1">
    <source>
        <dbReference type="ARBA" id="ARBA00006739"/>
    </source>
</evidence>
<feature type="domain" description="Glycosyltransferase 2-like" evidence="5">
    <location>
        <begin position="54"/>
        <end position="173"/>
    </location>
</feature>
<keyword evidence="2" id="KW-0328">Glycosyltransferase</keyword>
<dbReference type="GO" id="GO:0016757">
    <property type="term" value="F:glycosyltransferase activity"/>
    <property type="evidence" value="ECO:0007669"/>
    <property type="project" value="UniProtKB-KW"/>
</dbReference>
<feature type="transmembrane region" description="Helical" evidence="4">
    <location>
        <begin position="327"/>
        <end position="345"/>
    </location>
</feature>
<sequence>MTVPSPLWWSLTILFWVLAGIVLYTFLGYPAALLVLSRLRPRDVRRGTGTPFVSIMTAARNEASCIRATIENKLSLDYPADRREIIVISDASDDGTDEIVREFADQGVRLVRQNERGGKSAALNLGLEIAKGEIIVFSDANSIYERSALRELVRAFEDPSVGYVTGKMVYTHPDGSIVGEGCSAYMRYENRLREWETKVGSIVGVDGGVDAMRRGLYQPLRPDQLPDFVMPLHVTRAGYRVVYEPAAVLREATTTKPADEYRMRVRVALRALWALRDEPDLLNPFRFGVFSWQLFSHKVLRYGAFAPLLLLLVVSGILAVQPGLYRFLFWVQAAGYGAGALGFLLSGRRSVPGLLSLPYYFILIQAASCHAVLKLLAGQTIVVWNPRTG</sequence>
<evidence type="ECO:0000313" key="7">
    <source>
        <dbReference type="Proteomes" id="UP000317691"/>
    </source>
</evidence>
<name>A0A538TKV8_UNCEI</name>
<comment type="caution">
    <text evidence="6">The sequence shown here is derived from an EMBL/GenBank/DDBJ whole genome shotgun (WGS) entry which is preliminary data.</text>
</comment>
<gene>
    <name evidence="6" type="ORF">E6K79_08180</name>
</gene>
<protein>
    <submittedName>
        <fullName evidence="6">Glycosyltransferase family 2 protein</fullName>
    </submittedName>
</protein>
<dbReference type="InterPro" id="IPR029044">
    <property type="entry name" value="Nucleotide-diphossugar_trans"/>
</dbReference>
<proteinExistence type="inferred from homology"/>
<dbReference type="AlphaFoldDB" id="A0A538TKV8"/>
<keyword evidence="3 6" id="KW-0808">Transferase</keyword>
<comment type="similarity">
    <text evidence="1">Belongs to the glycosyltransferase 2 family.</text>
</comment>
<evidence type="ECO:0000256" key="2">
    <source>
        <dbReference type="ARBA" id="ARBA00022676"/>
    </source>
</evidence>
<keyword evidence="4" id="KW-0472">Membrane</keyword>
<keyword evidence="4" id="KW-0812">Transmembrane</keyword>
<feature type="transmembrane region" description="Helical" evidence="4">
    <location>
        <begin position="357"/>
        <end position="377"/>
    </location>
</feature>
<evidence type="ECO:0000256" key="4">
    <source>
        <dbReference type="SAM" id="Phobius"/>
    </source>
</evidence>
<dbReference type="EMBL" id="VBOZ01000025">
    <property type="protein sequence ID" value="TMQ64259.1"/>
    <property type="molecule type" value="Genomic_DNA"/>
</dbReference>
<dbReference type="Gene3D" id="3.90.550.10">
    <property type="entry name" value="Spore Coat Polysaccharide Biosynthesis Protein SpsA, Chain A"/>
    <property type="match status" value="1"/>
</dbReference>
<organism evidence="6 7">
    <name type="scientific">Eiseniibacteriota bacterium</name>
    <dbReference type="NCBI Taxonomy" id="2212470"/>
    <lineage>
        <taxon>Bacteria</taxon>
        <taxon>Candidatus Eiseniibacteriota</taxon>
    </lineage>
</organism>
<feature type="transmembrane region" description="Helical" evidence="4">
    <location>
        <begin position="299"/>
        <end position="321"/>
    </location>
</feature>
<dbReference type="PANTHER" id="PTHR43630:SF1">
    <property type="entry name" value="POLY-BETA-1,6-N-ACETYL-D-GLUCOSAMINE SYNTHASE"/>
    <property type="match status" value="1"/>
</dbReference>
<evidence type="ECO:0000259" key="5">
    <source>
        <dbReference type="Pfam" id="PF00535"/>
    </source>
</evidence>
<dbReference type="InterPro" id="IPR001173">
    <property type="entry name" value="Glyco_trans_2-like"/>
</dbReference>
<evidence type="ECO:0000256" key="3">
    <source>
        <dbReference type="ARBA" id="ARBA00022679"/>
    </source>
</evidence>
<evidence type="ECO:0000313" key="6">
    <source>
        <dbReference type="EMBL" id="TMQ64259.1"/>
    </source>
</evidence>
<dbReference type="CDD" id="cd06439">
    <property type="entry name" value="CESA_like_1"/>
    <property type="match status" value="1"/>
</dbReference>